<evidence type="ECO:0000313" key="2">
    <source>
        <dbReference type="EMBL" id="MDQ8207717.1"/>
    </source>
</evidence>
<evidence type="ECO:0000313" key="3">
    <source>
        <dbReference type="Proteomes" id="UP001225316"/>
    </source>
</evidence>
<organism evidence="2 3">
    <name type="scientific">Thalassobacterium maritimum</name>
    <dbReference type="NCBI Taxonomy" id="3041265"/>
    <lineage>
        <taxon>Bacteria</taxon>
        <taxon>Pseudomonadati</taxon>
        <taxon>Verrucomicrobiota</taxon>
        <taxon>Opitutia</taxon>
        <taxon>Puniceicoccales</taxon>
        <taxon>Coraliomargaritaceae</taxon>
        <taxon>Thalassobacterium</taxon>
    </lineage>
</organism>
<evidence type="ECO:0000256" key="1">
    <source>
        <dbReference type="SAM" id="MobiDB-lite"/>
    </source>
</evidence>
<feature type="compositionally biased region" description="Acidic residues" evidence="1">
    <location>
        <begin position="172"/>
        <end position="182"/>
    </location>
</feature>
<proteinExistence type="predicted"/>
<dbReference type="RefSeq" id="WP_308949961.1">
    <property type="nucleotide sequence ID" value="NZ_JARXHW010000018.1"/>
</dbReference>
<feature type="region of interest" description="Disordered" evidence="1">
    <location>
        <begin position="172"/>
        <end position="194"/>
    </location>
</feature>
<comment type="caution">
    <text evidence="2">The sequence shown here is derived from an EMBL/GenBank/DDBJ whole genome shotgun (WGS) entry which is preliminary data.</text>
</comment>
<accession>A0ABU1AU87</accession>
<gene>
    <name evidence="2" type="ORF">QEH52_09365</name>
</gene>
<name>A0ABU1AU87_9BACT</name>
<dbReference type="Proteomes" id="UP001225316">
    <property type="component" value="Unassembled WGS sequence"/>
</dbReference>
<reference evidence="2 3" key="1">
    <citation type="submission" date="2023-04" db="EMBL/GenBank/DDBJ databases">
        <title>A novel bacteria isolated from coastal sediment.</title>
        <authorList>
            <person name="Liu X.-J."/>
            <person name="Du Z.-J."/>
        </authorList>
    </citation>
    <scope>NUCLEOTIDE SEQUENCE [LARGE SCALE GENOMIC DNA]</scope>
    <source>
        <strain evidence="2 3">SDUM461003</strain>
    </source>
</reference>
<protein>
    <submittedName>
        <fullName evidence="2">Uncharacterized protein</fullName>
    </submittedName>
</protein>
<keyword evidence="3" id="KW-1185">Reference proteome</keyword>
<sequence>MAWRIADYIERGEIDNRTKGQVVGQLWLNGIEEPIILELTGNPYRDLAGQQLRFKNPKPKPMPEDLRDFAREQTGVVGDITAARKVKILEIEDDELEHYYTNKIPMPYHWGNCLYLEWHSVRNGRVVIEAADYELVVEPEAAWQMSEAEEADQLQANARAMIHFMDQLVEAADPEDDDEDSPQSEIEAKADADTARSGLLNDRVIERLKQDENANAEDYFRILEEERERMRLERGEFEFELDPFKQKNAAEQDAVIDAQNADFEEAMAKEGEPPEMEPDPLYEQCRELGERIQEDIEHNDWLPEGAQEEHPLNALRHGTWFASAKLAGALNGRVDEWPPHPLFAGDCLVRLKKARGYLKDALAALDAVEGEKLTGPDWTPPIREELQYVLHEVKGFINEVRDVLRWEEGKQ</sequence>
<dbReference type="EMBL" id="JARXHW010000018">
    <property type="protein sequence ID" value="MDQ8207717.1"/>
    <property type="molecule type" value="Genomic_DNA"/>
</dbReference>